<organism evidence="1 2">
    <name type="scientific">Pistacia atlantica</name>
    <dbReference type="NCBI Taxonomy" id="434234"/>
    <lineage>
        <taxon>Eukaryota</taxon>
        <taxon>Viridiplantae</taxon>
        <taxon>Streptophyta</taxon>
        <taxon>Embryophyta</taxon>
        <taxon>Tracheophyta</taxon>
        <taxon>Spermatophyta</taxon>
        <taxon>Magnoliopsida</taxon>
        <taxon>eudicotyledons</taxon>
        <taxon>Gunneridae</taxon>
        <taxon>Pentapetalae</taxon>
        <taxon>rosids</taxon>
        <taxon>malvids</taxon>
        <taxon>Sapindales</taxon>
        <taxon>Anacardiaceae</taxon>
        <taxon>Pistacia</taxon>
    </lineage>
</organism>
<reference evidence="2" key="1">
    <citation type="journal article" date="2023" name="G3 (Bethesda)">
        <title>Genome assembly and association tests identify interacting loci associated with vigor, precocity, and sex in interspecific pistachio rootstocks.</title>
        <authorList>
            <person name="Palmer W."/>
            <person name="Jacygrad E."/>
            <person name="Sagayaradj S."/>
            <person name="Cavanaugh K."/>
            <person name="Han R."/>
            <person name="Bertier L."/>
            <person name="Beede B."/>
            <person name="Kafkas S."/>
            <person name="Golino D."/>
            <person name="Preece J."/>
            <person name="Michelmore R."/>
        </authorList>
    </citation>
    <scope>NUCLEOTIDE SEQUENCE [LARGE SCALE GENOMIC DNA]</scope>
</reference>
<evidence type="ECO:0000313" key="1">
    <source>
        <dbReference type="EMBL" id="KAJ0098585.1"/>
    </source>
</evidence>
<comment type="caution">
    <text evidence="1">The sequence shown here is derived from an EMBL/GenBank/DDBJ whole genome shotgun (WGS) entry which is preliminary data.</text>
</comment>
<dbReference type="EMBL" id="CM047900">
    <property type="protein sequence ID" value="KAJ0098585.1"/>
    <property type="molecule type" value="Genomic_DNA"/>
</dbReference>
<proteinExistence type="predicted"/>
<sequence>MTSLPKCTNIANANCVTSPVTGAGTVALSPVLQLQNILLVPSLSHKLLSVSQLTSDLNCMVLMYPIFCLLQDILTKEIIGRGTKRGGLYYMEDMSVGQTHHTHHSLGVKEKELWLWHRRLGHPSFTYMKHLFPDLFSQLNKFDFQCETCILAKSHRASFPLSLNKKDIPFVLIHSDVWGSSPITIVSGFRWFVLFVDDCTCMTWLYLLKHKDEVLGVFKSFHAMVRTQFSAKVQVLRSDNGGEYVDHQFREYFQQHGIIHETSCPQTPQ</sequence>
<gene>
    <name evidence="1" type="ORF">Patl1_19943</name>
</gene>
<keyword evidence="2" id="KW-1185">Reference proteome</keyword>
<protein>
    <submittedName>
        <fullName evidence="1">Uncharacterized protein</fullName>
    </submittedName>
</protein>
<evidence type="ECO:0000313" key="2">
    <source>
        <dbReference type="Proteomes" id="UP001164250"/>
    </source>
</evidence>
<dbReference type="Proteomes" id="UP001164250">
    <property type="component" value="Chromosome 4"/>
</dbReference>
<accession>A0ACC1BI58</accession>
<name>A0ACC1BI58_9ROSI</name>